<evidence type="ECO:0000256" key="5">
    <source>
        <dbReference type="SAM" id="Phobius"/>
    </source>
</evidence>
<feature type="transmembrane region" description="Helical" evidence="5">
    <location>
        <begin position="56"/>
        <end position="75"/>
    </location>
</feature>
<dbReference type="Pfam" id="PF00916">
    <property type="entry name" value="Sulfate_transp"/>
    <property type="match status" value="1"/>
</dbReference>
<reference evidence="7" key="1">
    <citation type="journal article" date="2021" name="PeerJ">
        <title>Extensive microbial diversity within the chicken gut microbiome revealed by metagenomics and culture.</title>
        <authorList>
            <person name="Gilroy R."/>
            <person name="Ravi A."/>
            <person name="Getino M."/>
            <person name="Pursley I."/>
            <person name="Horton D.L."/>
            <person name="Alikhan N.F."/>
            <person name="Baker D."/>
            <person name="Gharbi K."/>
            <person name="Hall N."/>
            <person name="Watson M."/>
            <person name="Adriaenssens E.M."/>
            <person name="Foster-Nyarko E."/>
            <person name="Jarju S."/>
            <person name="Secka A."/>
            <person name="Antonio M."/>
            <person name="Oren A."/>
            <person name="Chaudhuri R.R."/>
            <person name="La Ragione R."/>
            <person name="Hildebrand F."/>
            <person name="Pallen M.J."/>
        </authorList>
    </citation>
    <scope>NUCLEOTIDE SEQUENCE</scope>
    <source>
        <strain evidence="7">CHK171-7178</strain>
    </source>
</reference>
<name>A0A921G5D0_SPOPS</name>
<evidence type="ECO:0000256" key="2">
    <source>
        <dbReference type="ARBA" id="ARBA00022692"/>
    </source>
</evidence>
<dbReference type="GO" id="GO:0016020">
    <property type="term" value="C:membrane"/>
    <property type="evidence" value="ECO:0007669"/>
    <property type="project" value="UniProtKB-SubCell"/>
</dbReference>
<keyword evidence="3 5" id="KW-1133">Transmembrane helix</keyword>
<evidence type="ECO:0000313" key="7">
    <source>
        <dbReference type="EMBL" id="HJF34051.1"/>
    </source>
</evidence>
<comment type="subcellular location">
    <subcellularLocation>
        <location evidence="1">Membrane</location>
        <topology evidence="1">Multi-pass membrane protein</topology>
    </subcellularLocation>
</comment>
<gene>
    <name evidence="7" type="ORF">K8V56_20000</name>
</gene>
<reference evidence="7" key="2">
    <citation type="submission" date="2021-09" db="EMBL/GenBank/DDBJ databases">
        <authorList>
            <person name="Gilroy R."/>
        </authorList>
    </citation>
    <scope>NUCLEOTIDE SEQUENCE</scope>
    <source>
        <strain evidence="7">CHK171-7178</strain>
    </source>
</reference>
<protein>
    <recommendedName>
        <fullName evidence="6">SLC26A/SulP transporter domain-containing protein</fullName>
    </recommendedName>
</protein>
<keyword evidence="4 5" id="KW-0472">Membrane</keyword>
<dbReference type="Proteomes" id="UP000698173">
    <property type="component" value="Unassembled WGS sequence"/>
</dbReference>
<dbReference type="EMBL" id="DYWT01000302">
    <property type="protein sequence ID" value="HJF34051.1"/>
    <property type="molecule type" value="Genomic_DNA"/>
</dbReference>
<dbReference type="InterPro" id="IPR011547">
    <property type="entry name" value="SLC26A/SulP_dom"/>
</dbReference>
<proteinExistence type="predicted"/>
<evidence type="ECO:0000259" key="6">
    <source>
        <dbReference type="Pfam" id="PF00916"/>
    </source>
</evidence>
<dbReference type="AlphaFoldDB" id="A0A921G5D0"/>
<evidence type="ECO:0000256" key="1">
    <source>
        <dbReference type="ARBA" id="ARBA00004141"/>
    </source>
</evidence>
<evidence type="ECO:0000256" key="4">
    <source>
        <dbReference type="ARBA" id="ARBA00023136"/>
    </source>
</evidence>
<feature type="transmembrane region" description="Helical" evidence="5">
    <location>
        <begin position="26"/>
        <end position="44"/>
    </location>
</feature>
<sequence length="76" mass="8651">MFAATILTGVLQVPWGMLKIARFIKFIPRAVIMGFVNALAILIFSAQIQYIFRMSVMTYILVLATLAIVYLFPYVF</sequence>
<organism evidence="7 8">
    <name type="scientific">Sporosarcina psychrophila</name>
    <name type="common">Bacillus psychrophilus</name>
    <dbReference type="NCBI Taxonomy" id="1476"/>
    <lineage>
        <taxon>Bacteria</taxon>
        <taxon>Bacillati</taxon>
        <taxon>Bacillota</taxon>
        <taxon>Bacilli</taxon>
        <taxon>Bacillales</taxon>
        <taxon>Caryophanaceae</taxon>
        <taxon>Sporosarcina</taxon>
    </lineage>
</organism>
<feature type="domain" description="SLC26A/SulP transporter" evidence="6">
    <location>
        <begin position="2"/>
        <end position="55"/>
    </location>
</feature>
<evidence type="ECO:0000256" key="3">
    <source>
        <dbReference type="ARBA" id="ARBA00022989"/>
    </source>
</evidence>
<evidence type="ECO:0000313" key="8">
    <source>
        <dbReference type="Proteomes" id="UP000698173"/>
    </source>
</evidence>
<accession>A0A921G5D0</accession>
<comment type="caution">
    <text evidence="7">The sequence shown here is derived from an EMBL/GenBank/DDBJ whole genome shotgun (WGS) entry which is preliminary data.</text>
</comment>
<keyword evidence="2 5" id="KW-0812">Transmembrane</keyword>